<dbReference type="OrthoDB" id="9812068at2"/>
<evidence type="ECO:0000313" key="9">
    <source>
        <dbReference type="Proteomes" id="UP000078070"/>
    </source>
</evidence>
<keyword evidence="6" id="KW-0732">Signal</keyword>
<dbReference type="NCBIfam" id="TIGR00225">
    <property type="entry name" value="prc"/>
    <property type="match status" value="1"/>
</dbReference>
<dbReference type="InterPro" id="IPR040573">
    <property type="entry name" value="TSP_N"/>
</dbReference>
<dbReference type="InterPro" id="IPR005151">
    <property type="entry name" value="Tail-specific_protease"/>
</dbReference>
<feature type="chain" id="PRO_5008386516" evidence="6">
    <location>
        <begin position="24"/>
        <end position="694"/>
    </location>
</feature>
<dbReference type="GO" id="GO:0007165">
    <property type="term" value="P:signal transduction"/>
    <property type="evidence" value="ECO:0007669"/>
    <property type="project" value="TreeGrafter"/>
</dbReference>
<dbReference type="Gene3D" id="3.90.226.10">
    <property type="entry name" value="2-enoyl-CoA Hydratase, Chain A, domain 1"/>
    <property type="match status" value="1"/>
</dbReference>
<dbReference type="PANTHER" id="PTHR32060:SF22">
    <property type="entry name" value="CARBOXYL-TERMINAL-PROCESSING PEPTIDASE 3, CHLOROPLASTIC"/>
    <property type="match status" value="1"/>
</dbReference>
<dbReference type="GO" id="GO:0004175">
    <property type="term" value="F:endopeptidase activity"/>
    <property type="evidence" value="ECO:0007669"/>
    <property type="project" value="TreeGrafter"/>
</dbReference>
<reference evidence="9" key="1">
    <citation type="submission" date="2016-05" db="EMBL/GenBank/DDBJ databases">
        <authorList>
            <person name="Baek K."/>
            <person name="Yang S.-J."/>
        </authorList>
    </citation>
    <scope>NUCLEOTIDE SEQUENCE [LARGE SCALE GENOMIC DNA]</scope>
    <source>
        <strain evidence="9">ST58-10</strain>
    </source>
</reference>
<keyword evidence="3 5" id="KW-0378">Hydrolase</keyword>
<dbReference type="Gene3D" id="2.30.42.10">
    <property type="match status" value="1"/>
</dbReference>
<dbReference type="InterPro" id="IPR036034">
    <property type="entry name" value="PDZ_sf"/>
</dbReference>
<dbReference type="EMBL" id="CP015839">
    <property type="protein sequence ID" value="ANG62471.1"/>
    <property type="molecule type" value="Genomic_DNA"/>
</dbReference>
<evidence type="ECO:0000256" key="5">
    <source>
        <dbReference type="RuleBase" id="RU004404"/>
    </source>
</evidence>
<accession>A0A1A9EXW8</accession>
<keyword evidence="4 5" id="KW-0720">Serine protease</keyword>
<evidence type="ECO:0000256" key="3">
    <source>
        <dbReference type="ARBA" id="ARBA00022801"/>
    </source>
</evidence>
<reference evidence="8 9" key="2">
    <citation type="journal article" date="2018" name="Int. J. Syst. Evol. Microbiol.">
        <title>Marinobacterium aestuarii sp. nov., a benzene-degrading marine bacterium isolated from estuary sediment.</title>
        <authorList>
            <person name="Bae S.S."/>
            <person name="Jung J."/>
            <person name="Chung D."/>
            <person name="Baek K."/>
        </authorList>
    </citation>
    <scope>NUCLEOTIDE SEQUENCE [LARGE SCALE GENOMIC DNA]</scope>
    <source>
        <strain evidence="8 9">ST58-10</strain>
    </source>
</reference>
<dbReference type="Pfam" id="PF17804">
    <property type="entry name" value="TSP_NTD"/>
    <property type="match status" value="1"/>
</dbReference>
<evidence type="ECO:0000313" key="8">
    <source>
        <dbReference type="EMBL" id="ANG62471.1"/>
    </source>
</evidence>
<sequence>MLNRTLFLLPTLALSFLLQSASASTTAPEALAPEPIHRQTTLDILDSLTREHYNKVTIDDSFSGQLLGQYLEDLDPSKSYFYASDIAEFNPLSTTLDDSIQAGELKDAYGIFNRYQQRMHERLTFMIAELEGGLEDVQFDLDETLDIDRTSASWIQTQEEMDKLWRKRLKNAALSLKLADKNLADTTETLLKRYRYQLHRAEQMKSEDVFQTYINAVSKGYDPHTQYFSPRNSENFQINMSLSLEGIGAVLQSDDEFTKIVRLVPAGPADKTGQLKASDTIVAVAQGDDGDMVDIVGWRLDDVVSKIRGPADTVVRLQVDPAGSNDRQKRKEVRIVRSKVKLEEQAAHKRIMELDYQGQNYRLGVIEIPAFYIDFAALQSGDPNYKSTTRDVEKLIKELTEEGIQGLVIDLRDNGGGSLREANELVGLFISRGPTVQIRDPNGRIDILGDYDADVAYNGPLAVLVNRLSASASEIFAGAIQDYRRGAVVGSQTFGKGTVQSLHALRHGQLKMTHAKFYRISGDSTQHKGVVPDIKLPSLYNEMDIGESALEGALPWDQVREVRHGKFIGVDNFLDELNQRHLKRAEADPDFIFMREQVEHLTEAAKDKTIPLNETALRKERDEAEQWQLDAQNRRRALKQQPPLTALAELEDELKKDEQGRPISSESIAQLEETGRILLDMVDLTFRYTAAAKE</sequence>
<dbReference type="InterPro" id="IPR020992">
    <property type="entry name" value="Tail_Prtase_C"/>
</dbReference>
<dbReference type="SMART" id="SM00228">
    <property type="entry name" value="PDZ"/>
    <property type="match status" value="1"/>
</dbReference>
<evidence type="ECO:0000256" key="1">
    <source>
        <dbReference type="ARBA" id="ARBA00009179"/>
    </source>
</evidence>
<feature type="signal peptide" evidence="6">
    <location>
        <begin position="1"/>
        <end position="23"/>
    </location>
</feature>
<dbReference type="GO" id="GO:0030288">
    <property type="term" value="C:outer membrane-bounded periplasmic space"/>
    <property type="evidence" value="ECO:0007669"/>
    <property type="project" value="TreeGrafter"/>
</dbReference>
<dbReference type="CDD" id="cd07560">
    <property type="entry name" value="Peptidase_S41_CPP"/>
    <property type="match status" value="1"/>
</dbReference>
<proteinExistence type="inferred from homology"/>
<dbReference type="STRING" id="1821621.A8C75_08195"/>
<name>A0A1A9EXW8_9GAMM</name>
<keyword evidence="9" id="KW-1185">Reference proteome</keyword>
<evidence type="ECO:0000256" key="2">
    <source>
        <dbReference type="ARBA" id="ARBA00022670"/>
    </source>
</evidence>
<gene>
    <name evidence="8" type="ORF">A8C75_08195</name>
</gene>
<dbReference type="SUPFAM" id="SSF50156">
    <property type="entry name" value="PDZ domain-like"/>
    <property type="match status" value="1"/>
</dbReference>
<dbReference type="PROSITE" id="PS50106">
    <property type="entry name" value="PDZ"/>
    <property type="match status" value="1"/>
</dbReference>
<dbReference type="GO" id="GO:0008236">
    <property type="term" value="F:serine-type peptidase activity"/>
    <property type="evidence" value="ECO:0007669"/>
    <property type="project" value="UniProtKB-KW"/>
</dbReference>
<dbReference type="CDD" id="cd06782">
    <property type="entry name" value="cpPDZ_CPP-like"/>
    <property type="match status" value="1"/>
</dbReference>
<dbReference type="KEGG" id="mars:A8C75_08195"/>
<dbReference type="FunFam" id="3.90.226.10:FF:000090">
    <property type="entry name" value="Tail-specific protease"/>
    <property type="match status" value="1"/>
</dbReference>
<dbReference type="SUPFAM" id="SSF52096">
    <property type="entry name" value="ClpP/crotonase"/>
    <property type="match status" value="1"/>
</dbReference>
<dbReference type="InterPro" id="IPR004447">
    <property type="entry name" value="Peptidase_S41A"/>
</dbReference>
<keyword evidence="2 5" id="KW-0645">Protease</keyword>
<evidence type="ECO:0000256" key="4">
    <source>
        <dbReference type="ARBA" id="ARBA00022825"/>
    </source>
</evidence>
<dbReference type="Pfam" id="PF00595">
    <property type="entry name" value="PDZ"/>
    <property type="match status" value="1"/>
</dbReference>
<dbReference type="Pfam" id="PF03572">
    <property type="entry name" value="Peptidase_S41"/>
    <property type="match status" value="1"/>
</dbReference>
<dbReference type="SMART" id="SM00245">
    <property type="entry name" value="TSPc"/>
    <property type="match status" value="1"/>
</dbReference>
<dbReference type="Proteomes" id="UP000078070">
    <property type="component" value="Chromosome"/>
</dbReference>
<feature type="domain" description="PDZ" evidence="7">
    <location>
        <begin position="237"/>
        <end position="314"/>
    </location>
</feature>
<organism evidence="8 9">
    <name type="scientific">Marinobacterium aestuarii</name>
    <dbReference type="NCBI Taxonomy" id="1821621"/>
    <lineage>
        <taxon>Bacteria</taxon>
        <taxon>Pseudomonadati</taxon>
        <taxon>Pseudomonadota</taxon>
        <taxon>Gammaproteobacteria</taxon>
        <taxon>Oceanospirillales</taxon>
        <taxon>Oceanospirillaceae</taxon>
        <taxon>Marinobacterium</taxon>
    </lineage>
</organism>
<dbReference type="AlphaFoldDB" id="A0A1A9EXW8"/>
<protein>
    <submittedName>
        <fullName evidence="8">Peptidase S41</fullName>
    </submittedName>
</protein>
<dbReference type="Gene3D" id="3.30.750.44">
    <property type="match status" value="1"/>
</dbReference>
<evidence type="ECO:0000256" key="6">
    <source>
        <dbReference type="SAM" id="SignalP"/>
    </source>
</evidence>
<dbReference type="PANTHER" id="PTHR32060">
    <property type="entry name" value="TAIL-SPECIFIC PROTEASE"/>
    <property type="match status" value="1"/>
</dbReference>
<dbReference type="Pfam" id="PF11818">
    <property type="entry name" value="DUF3340"/>
    <property type="match status" value="1"/>
</dbReference>
<dbReference type="RefSeq" id="WP_067380571.1">
    <property type="nucleotide sequence ID" value="NZ_CP015839.1"/>
</dbReference>
<comment type="similarity">
    <text evidence="1 5">Belongs to the peptidase S41A family.</text>
</comment>
<dbReference type="InterPro" id="IPR029045">
    <property type="entry name" value="ClpP/crotonase-like_dom_sf"/>
</dbReference>
<dbReference type="InterPro" id="IPR001478">
    <property type="entry name" value="PDZ"/>
</dbReference>
<evidence type="ECO:0000259" key="7">
    <source>
        <dbReference type="PROSITE" id="PS50106"/>
    </source>
</evidence>
<dbReference type="GO" id="GO:0006508">
    <property type="term" value="P:proteolysis"/>
    <property type="evidence" value="ECO:0007669"/>
    <property type="project" value="UniProtKB-KW"/>
</dbReference>